<dbReference type="Pfam" id="PF19071">
    <property type="entry name" value="DUF5767"/>
    <property type="match status" value="1"/>
</dbReference>
<dbReference type="KEGG" id="vg:25479065"/>
<gene>
    <name evidence="1" type="ORF">SDDV_016</name>
</gene>
<dbReference type="GeneID" id="25479065"/>
<proteinExistence type="predicted"/>
<dbReference type="InterPro" id="IPR043910">
    <property type="entry name" value="DUF5767"/>
</dbReference>
<name>A0A0K1L642_9VIRU</name>
<evidence type="ECO:0000313" key="1">
    <source>
        <dbReference type="EMBL" id="AKU37431.1"/>
    </source>
</evidence>
<evidence type="ECO:0000313" key="2">
    <source>
        <dbReference type="Proteomes" id="UP000201485"/>
    </source>
</evidence>
<dbReference type="EMBL" id="KR139659">
    <property type="protein sequence ID" value="AKU37431.1"/>
    <property type="molecule type" value="Genomic_DNA"/>
</dbReference>
<reference evidence="1 2" key="1">
    <citation type="journal article" date="2015" name="PLoS Pathog.">
        <title>A Novel Virus Causes Scale Drop Disease in Lates calcarifer.</title>
        <authorList>
            <person name="de Groof A."/>
            <person name="Guelen L."/>
            <person name="Deijs M."/>
            <person name="van der Wal Y."/>
            <person name="Miyata M."/>
            <person name="Ng K.S."/>
            <person name="van Grinsven L."/>
            <person name="Simmelink B."/>
            <person name="Biermann Y."/>
            <person name="Grisez L."/>
            <person name="van Lent J."/>
            <person name="de Ronde A."/>
            <person name="Chang S.F."/>
            <person name="Schrier C."/>
            <person name="van der Hoek L."/>
        </authorList>
    </citation>
    <scope>NUCLEOTIDE SEQUENCE [LARGE SCALE GENOMIC DNA]</scope>
    <source>
        <strain evidence="1">C4575</strain>
    </source>
</reference>
<keyword evidence="2" id="KW-1185">Reference proteome</keyword>
<sequence length="211" mass="23920">MLHVLKMDIVKVPLEQPDTLLPVPNVSGLDLKLEGLKNTVPVSVAATDQQRDIQIIEDPDITKKRNELSFKRAVLTKMFPDASIPEITAYTDPDLMADRYKNLTKELELEQSVSDWKRYMVVFVCCIEVFLSKLNLNMKGFAHQQINAMKSYDALLAELVEKNHTPDEEKSSVEMRLLMAVGMNVALFIFGNMITSGGESEINLVEMFLRK</sequence>
<protein>
    <submittedName>
        <fullName evidence="1">ORF_016L</fullName>
    </submittedName>
</protein>
<dbReference type="RefSeq" id="YP_009163777.1">
    <property type="nucleotide sequence ID" value="NC_027778.1"/>
</dbReference>
<dbReference type="Proteomes" id="UP000201485">
    <property type="component" value="Segment"/>
</dbReference>
<organism evidence="1 2">
    <name type="scientific">Scale drop disease virus</name>
    <dbReference type="NCBI Taxonomy" id="1697349"/>
    <lineage>
        <taxon>Viruses</taxon>
        <taxon>Varidnaviria</taxon>
        <taxon>Bamfordvirae</taxon>
        <taxon>Nucleocytoviricota</taxon>
        <taxon>Megaviricetes</taxon>
        <taxon>Pimascovirales</taxon>
        <taxon>Pimascovirales incertae sedis</taxon>
        <taxon>Iridoviridae</taxon>
        <taxon>Alphairidovirinae</taxon>
        <taxon>Megalocytivirus</taxon>
        <taxon>Megalocytivirus lates1</taxon>
    </lineage>
</organism>
<accession>A0A0K1L642</accession>